<name>L8GX58_ACACF</name>
<feature type="compositionally biased region" description="Basic and acidic residues" evidence="1">
    <location>
        <begin position="232"/>
        <end position="243"/>
    </location>
</feature>
<gene>
    <name evidence="2" type="ORF">ACA1_057890</name>
</gene>
<accession>L8GX58</accession>
<dbReference type="AlphaFoldDB" id="L8GX58"/>
<dbReference type="KEGG" id="acan:ACA1_057890"/>
<dbReference type="VEuPathDB" id="AmoebaDB:ACA1_057890"/>
<protein>
    <submittedName>
        <fullName evidence="2">Uncharacterized protein</fullName>
    </submittedName>
</protein>
<evidence type="ECO:0000313" key="2">
    <source>
        <dbReference type="EMBL" id="ELR17133.1"/>
    </source>
</evidence>
<feature type="region of interest" description="Disordered" evidence="1">
    <location>
        <begin position="232"/>
        <end position="269"/>
    </location>
</feature>
<organism evidence="2 3">
    <name type="scientific">Acanthamoeba castellanii (strain ATCC 30010 / Neff)</name>
    <dbReference type="NCBI Taxonomy" id="1257118"/>
    <lineage>
        <taxon>Eukaryota</taxon>
        <taxon>Amoebozoa</taxon>
        <taxon>Discosea</taxon>
        <taxon>Longamoebia</taxon>
        <taxon>Centramoebida</taxon>
        <taxon>Acanthamoebidae</taxon>
        <taxon>Acanthamoeba</taxon>
    </lineage>
</organism>
<reference evidence="2 3" key="1">
    <citation type="journal article" date="2013" name="Genome Biol.">
        <title>Genome of Acanthamoeba castellanii highlights extensive lateral gene transfer and early evolution of tyrosine kinase signaling.</title>
        <authorList>
            <person name="Clarke M."/>
            <person name="Lohan A.J."/>
            <person name="Liu B."/>
            <person name="Lagkouvardos I."/>
            <person name="Roy S."/>
            <person name="Zafar N."/>
            <person name="Bertelli C."/>
            <person name="Schilde C."/>
            <person name="Kianianmomeni A."/>
            <person name="Burglin T.R."/>
            <person name="Frech C."/>
            <person name="Turcotte B."/>
            <person name="Kopec K.O."/>
            <person name="Synnott J.M."/>
            <person name="Choo C."/>
            <person name="Paponov I."/>
            <person name="Finkler A."/>
            <person name="Soon Heng Tan C."/>
            <person name="Hutchins A.P."/>
            <person name="Weinmeier T."/>
            <person name="Rattei T."/>
            <person name="Chu J.S."/>
            <person name="Gimenez G."/>
            <person name="Irimia M."/>
            <person name="Rigden D.J."/>
            <person name="Fitzpatrick D.A."/>
            <person name="Lorenzo-Morales J."/>
            <person name="Bateman A."/>
            <person name="Chiu C.H."/>
            <person name="Tang P."/>
            <person name="Hegemann P."/>
            <person name="Fromm H."/>
            <person name="Raoult D."/>
            <person name="Greub G."/>
            <person name="Miranda-Saavedra D."/>
            <person name="Chen N."/>
            <person name="Nash P."/>
            <person name="Ginger M.L."/>
            <person name="Horn M."/>
            <person name="Schaap P."/>
            <person name="Caler L."/>
            <person name="Loftus B."/>
        </authorList>
    </citation>
    <scope>NUCLEOTIDE SEQUENCE [LARGE SCALE GENOMIC DNA]</scope>
    <source>
        <strain evidence="2 3">Neff</strain>
    </source>
</reference>
<keyword evidence="3" id="KW-1185">Reference proteome</keyword>
<proteinExistence type="predicted"/>
<dbReference type="GeneID" id="14918352"/>
<dbReference type="RefSeq" id="XP_004339146.1">
    <property type="nucleotide sequence ID" value="XM_004339098.1"/>
</dbReference>
<evidence type="ECO:0000256" key="1">
    <source>
        <dbReference type="SAM" id="MobiDB-lite"/>
    </source>
</evidence>
<dbReference type="EMBL" id="KB007974">
    <property type="protein sequence ID" value="ELR17133.1"/>
    <property type="molecule type" value="Genomic_DNA"/>
</dbReference>
<sequence>MATDEELLKLLKEPTEEELSMPPEEALLKCYEWEDFFQYCDTLRTNKFWTTTQGKQAINWKKLISSMPEAQKLNEAEQRKLQENLHNYTSIMKKFLNINSWPKSATYLKNLYAESKEPMPITPLYLHSISNPILLHVLKHISTEQHKQIQVGNKYNISKNAFKELLIACQRHVKFLSKARKVATHLMDRDFIHLKNKVATGEWEQLLLILSNPHIKIEDVIQELQERIQKEKEEKEKAEEKEKHRAKAKGKRKSTDLAEEPFEPAQTHDKTRSNQKLLCKCIKQLWVTHTNPKLVDIVLCDIDASTCHWDQHRLNQMMGYTNPNQHDCFAAVLTTNVLEMVALLNLLADKNSPWQLLRLISGSIPNIHSKSASGVQHNESLLVQDITKIPKLMAYKKPSLIKRWNLKWSTLLLKCIN</sequence>
<evidence type="ECO:0000313" key="3">
    <source>
        <dbReference type="Proteomes" id="UP000011083"/>
    </source>
</evidence>
<dbReference type="Proteomes" id="UP000011083">
    <property type="component" value="Unassembled WGS sequence"/>
</dbReference>